<gene>
    <name evidence="2" type="ORF">METZ01_LOCUS224313</name>
</gene>
<dbReference type="InterPro" id="IPR050789">
    <property type="entry name" value="Diverse_Enzym_Activities"/>
</dbReference>
<organism evidence="2">
    <name type="scientific">marine metagenome</name>
    <dbReference type="NCBI Taxonomy" id="408172"/>
    <lineage>
        <taxon>unclassified sequences</taxon>
        <taxon>metagenomes</taxon>
        <taxon>ecological metagenomes</taxon>
    </lineage>
</organism>
<dbReference type="Gene3D" id="3.40.710.10">
    <property type="entry name" value="DD-peptidase/beta-lactamase superfamily"/>
    <property type="match status" value="1"/>
</dbReference>
<dbReference type="EMBL" id="UINC01054125">
    <property type="protein sequence ID" value="SVB71459.1"/>
    <property type="molecule type" value="Genomic_DNA"/>
</dbReference>
<dbReference type="InterPro" id="IPR001466">
    <property type="entry name" value="Beta-lactam-related"/>
</dbReference>
<evidence type="ECO:0000313" key="2">
    <source>
        <dbReference type="EMBL" id="SVB71459.1"/>
    </source>
</evidence>
<dbReference type="AlphaFoldDB" id="A0A382G998"/>
<evidence type="ECO:0000259" key="1">
    <source>
        <dbReference type="Pfam" id="PF00144"/>
    </source>
</evidence>
<feature type="domain" description="Beta-lactamase-related" evidence="1">
    <location>
        <begin position="75"/>
        <end position="393"/>
    </location>
</feature>
<dbReference type="PROSITE" id="PS51257">
    <property type="entry name" value="PROKAR_LIPOPROTEIN"/>
    <property type="match status" value="1"/>
</dbReference>
<dbReference type="PANTHER" id="PTHR43283">
    <property type="entry name" value="BETA-LACTAMASE-RELATED"/>
    <property type="match status" value="1"/>
</dbReference>
<sequence>MRKHLILCFVCINLFSSCEKNDFSINDVPLDAILNKYVQEGYYPFLYARLEDSRGSIIYEHSSVNKEILPDDIIDGQTMIRIWSMSKIVTIALVMDLIEDGVLNLEDPVTKYIPEFSNLKVATDENGVSLTVVDSMSKICPYNLETMKPTMTLRHLINHEAGFYYATTKNKCINSAMANNNLPRALNSDELITKFANLPLIQQPGESHFYGTNITVLGLVSERATGQSLNELVKVRITDPLGINGLKYNLKRGEKLLPRVTGLDTILRIAQDGELDIFGPDVPLYNPENEVYLGGEGMIATSDGYCDFLRILLNHGKLNGKQFLEVESVNEITSPHTQLDSEWGYNGYNLWVTGDTIRKRGWGDEGLWQGGGYEGTNFWIDPKRSFVGVVMTQMYWLQEGAHGLYNDFRGELYRQIFEFEERNN</sequence>
<proteinExistence type="predicted"/>
<accession>A0A382G998</accession>
<dbReference type="SUPFAM" id="SSF56601">
    <property type="entry name" value="beta-lactamase/transpeptidase-like"/>
    <property type="match status" value="1"/>
</dbReference>
<dbReference type="Pfam" id="PF00144">
    <property type="entry name" value="Beta-lactamase"/>
    <property type="match status" value="1"/>
</dbReference>
<reference evidence="2" key="1">
    <citation type="submission" date="2018-05" db="EMBL/GenBank/DDBJ databases">
        <authorList>
            <person name="Lanie J.A."/>
            <person name="Ng W.-L."/>
            <person name="Kazmierczak K.M."/>
            <person name="Andrzejewski T.M."/>
            <person name="Davidsen T.M."/>
            <person name="Wayne K.J."/>
            <person name="Tettelin H."/>
            <person name="Glass J.I."/>
            <person name="Rusch D."/>
            <person name="Podicherti R."/>
            <person name="Tsui H.-C.T."/>
            <person name="Winkler M.E."/>
        </authorList>
    </citation>
    <scope>NUCLEOTIDE SEQUENCE</scope>
</reference>
<protein>
    <recommendedName>
        <fullName evidence="1">Beta-lactamase-related domain-containing protein</fullName>
    </recommendedName>
</protein>
<dbReference type="InterPro" id="IPR012338">
    <property type="entry name" value="Beta-lactam/transpept-like"/>
</dbReference>
<name>A0A382G998_9ZZZZ</name>
<dbReference type="PANTHER" id="PTHR43283:SF3">
    <property type="entry name" value="BETA-LACTAMASE FAMILY PROTEIN (AFU_ORTHOLOGUE AFUA_5G07500)"/>
    <property type="match status" value="1"/>
</dbReference>